<evidence type="ECO:0000313" key="1">
    <source>
        <dbReference type="EMBL" id="MYE38242.1"/>
    </source>
</evidence>
<comment type="caution">
    <text evidence="1">The sequence shown here is derived from an EMBL/GenBank/DDBJ whole genome shotgun (WGS) entry which is preliminary data.</text>
</comment>
<sequence>MAFFKKEEEFYILEIWHGHDIGTSGVYILEHLDDADGKIFPVPTTYCQDATRYKDLESAEWYAGGFRKNHNLNVMIRKMTRKEEVKQVGYTRYLWDEDKEEFVLWE</sequence>
<dbReference type="AlphaFoldDB" id="A0A845D9S8"/>
<organism evidence="1 2">
    <name type="scientific">Candidatus Spechtbacteria bacterium SB0662_bin_43</name>
    <dbReference type="NCBI Taxonomy" id="2604897"/>
    <lineage>
        <taxon>Bacteria</taxon>
        <taxon>Candidatus Spechtiibacteriota</taxon>
    </lineage>
</organism>
<dbReference type="Proteomes" id="UP000449092">
    <property type="component" value="Unassembled WGS sequence"/>
</dbReference>
<accession>A0A845D9S8</accession>
<evidence type="ECO:0000313" key="2">
    <source>
        <dbReference type="Proteomes" id="UP000449092"/>
    </source>
</evidence>
<gene>
    <name evidence="1" type="ORF">F4X82_01830</name>
</gene>
<reference evidence="1 2" key="1">
    <citation type="submission" date="2019-09" db="EMBL/GenBank/DDBJ databases">
        <title>Characterisation of the sponge microbiome using genome-centric metagenomics.</title>
        <authorList>
            <person name="Engelberts J.P."/>
            <person name="Robbins S.J."/>
            <person name="De Goeij J.M."/>
            <person name="Aranda M."/>
            <person name="Bell S.C."/>
            <person name="Webster N.S."/>
        </authorList>
    </citation>
    <scope>NUCLEOTIDE SEQUENCE [LARGE SCALE GENOMIC DNA]</scope>
    <source>
        <strain evidence="1">SB0662_bin_43</strain>
    </source>
</reference>
<proteinExistence type="predicted"/>
<protein>
    <submittedName>
        <fullName evidence="1">Uncharacterized protein</fullName>
    </submittedName>
</protein>
<name>A0A845D9S8_9BACT</name>
<dbReference type="EMBL" id="VXOY01000014">
    <property type="protein sequence ID" value="MYE38242.1"/>
    <property type="molecule type" value="Genomic_DNA"/>
</dbReference>